<gene>
    <name evidence="4" type="ORF">EHQ62_12470</name>
</gene>
<evidence type="ECO:0000256" key="2">
    <source>
        <dbReference type="ARBA" id="ARBA00023235"/>
    </source>
</evidence>
<protein>
    <submittedName>
        <fullName evidence="4">RNA pseudouridine synthase</fullName>
    </submittedName>
</protein>
<dbReference type="GO" id="GO:0000455">
    <property type="term" value="P:enzyme-directed rRNA pseudouridine synthesis"/>
    <property type="evidence" value="ECO:0007669"/>
    <property type="project" value="TreeGrafter"/>
</dbReference>
<dbReference type="Pfam" id="PF00849">
    <property type="entry name" value="PseudoU_synth_2"/>
    <property type="match status" value="1"/>
</dbReference>
<dbReference type="GO" id="GO:0140098">
    <property type="term" value="F:catalytic activity, acting on RNA"/>
    <property type="evidence" value="ECO:0007669"/>
    <property type="project" value="UniProtKB-ARBA"/>
</dbReference>
<organism evidence="4 5">
    <name type="scientific">Leptospira jelokensis</name>
    <dbReference type="NCBI Taxonomy" id="2484931"/>
    <lineage>
        <taxon>Bacteria</taxon>
        <taxon>Pseudomonadati</taxon>
        <taxon>Spirochaetota</taxon>
        <taxon>Spirochaetia</taxon>
        <taxon>Leptospirales</taxon>
        <taxon>Leptospiraceae</taxon>
        <taxon>Leptospira</taxon>
    </lineage>
</organism>
<dbReference type="AlphaFoldDB" id="A0A4Z0ZZ72"/>
<feature type="domain" description="Pseudouridine synthase RsuA/RluA-like" evidence="3">
    <location>
        <begin position="22"/>
        <end position="173"/>
    </location>
</feature>
<dbReference type="PANTHER" id="PTHR21600:SF44">
    <property type="entry name" value="RIBOSOMAL LARGE SUBUNIT PSEUDOURIDINE SYNTHASE D"/>
    <property type="match status" value="1"/>
</dbReference>
<dbReference type="InterPro" id="IPR020103">
    <property type="entry name" value="PsdUridine_synth_cat_dom_sf"/>
</dbReference>
<proteinExistence type="inferred from homology"/>
<dbReference type="InterPro" id="IPR006224">
    <property type="entry name" value="PsdUridine_synth_RluA-like_CS"/>
</dbReference>
<evidence type="ECO:0000259" key="3">
    <source>
        <dbReference type="Pfam" id="PF00849"/>
    </source>
</evidence>
<dbReference type="EMBL" id="RQGH01000026">
    <property type="protein sequence ID" value="TGL65380.1"/>
    <property type="molecule type" value="Genomic_DNA"/>
</dbReference>
<dbReference type="CDD" id="cd02869">
    <property type="entry name" value="PseudoU_synth_RluA_like"/>
    <property type="match status" value="1"/>
</dbReference>
<dbReference type="PANTHER" id="PTHR21600">
    <property type="entry name" value="MITOCHONDRIAL RNA PSEUDOURIDINE SYNTHASE"/>
    <property type="match status" value="1"/>
</dbReference>
<name>A0A4Z0ZZ72_9LEPT</name>
<dbReference type="GO" id="GO:0009982">
    <property type="term" value="F:pseudouridine synthase activity"/>
    <property type="evidence" value="ECO:0007669"/>
    <property type="project" value="InterPro"/>
</dbReference>
<dbReference type="PROSITE" id="PS01129">
    <property type="entry name" value="PSI_RLU"/>
    <property type="match status" value="1"/>
</dbReference>
<dbReference type="RefSeq" id="WP_135643233.1">
    <property type="nucleotide sequence ID" value="NZ_RQGH01000026.1"/>
</dbReference>
<dbReference type="InterPro" id="IPR050188">
    <property type="entry name" value="RluA_PseudoU_synthase"/>
</dbReference>
<accession>A0A4Z0ZZ72</accession>
<dbReference type="Proteomes" id="UP000297567">
    <property type="component" value="Unassembled WGS sequence"/>
</dbReference>
<dbReference type="InterPro" id="IPR006145">
    <property type="entry name" value="PsdUridine_synth_RsuA/RluA"/>
</dbReference>
<evidence type="ECO:0000313" key="5">
    <source>
        <dbReference type="Proteomes" id="UP000297567"/>
    </source>
</evidence>
<dbReference type="GO" id="GO:0003723">
    <property type="term" value="F:RNA binding"/>
    <property type="evidence" value="ECO:0007669"/>
    <property type="project" value="InterPro"/>
</dbReference>
<keyword evidence="5" id="KW-1185">Reference proteome</keyword>
<evidence type="ECO:0000256" key="1">
    <source>
        <dbReference type="ARBA" id="ARBA00010876"/>
    </source>
</evidence>
<comment type="similarity">
    <text evidence="1">Belongs to the pseudouridine synthase RluA family.</text>
</comment>
<keyword evidence="2" id="KW-0413">Isomerase</keyword>
<dbReference type="Gene3D" id="3.30.2350.10">
    <property type="entry name" value="Pseudouridine synthase"/>
    <property type="match status" value="1"/>
</dbReference>
<evidence type="ECO:0000313" key="4">
    <source>
        <dbReference type="EMBL" id="TGL65380.1"/>
    </source>
</evidence>
<reference evidence="4" key="1">
    <citation type="journal article" date="2019" name="PLoS Negl. Trop. Dis.">
        <title>Revisiting the worldwide diversity of Leptospira species in the environment.</title>
        <authorList>
            <person name="Vincent A.T."/>
            <person name="Schiettekatte O."/>
            <person name="Bourhy P."/>
            <person name="Veyrier F.J."/>
            <person name="Picardeau M."/>
        </authorList>
    </citation>
    <scope>NUCLEOTIDE SEQUENCE [LARGE SCALE GENOMIC DNA]</scope>
    <source>
        <strain evidence="4">201702451</strain>
    </source>
</reference>
<dbReference type="SUPFAM" id="SSF55120">
    <property type="entry name" value="Pseudouridine synthase"/>
    <property type="match status" value="1"/>
</dbReference>
<comment type="caution">
    <text evidence="4">The sequence shown here is derived from an EMBL/GenBank/DDBJ whole genome shotgun (WGS) entry which is preliminary data.</text>
</comment>
<sequence length="239" mass="27400">MKQKTNTRFLPKGLQIIFEDRDLLVVDKPAGLLTIATESEKSKTAYASLMDYVKKGSERSKHRIFIVHRLDRDTSGILVFAKTEIAKQTLQENWENTKKTYVAVTHGHWKVKQGTIKSYLTESKAHRVYSVEDPKEGKYSETKYKVLKESNSYSLLEIDLITGRKNQIRVHFAEKGHPIVGDTKYGNQTKSYPRMALHSLSITLTHPFQKQIFSFTTKIPNFMTGLVGGYEIERIENAT</sequence>